<evidence type="ECO:0000256" key="2">
    <source>
        <dbReference type="SAM" id="Phobius"/>
    </source>
</evidence>
<feature type="transmembrane region" description="Helical" evidence="2">
    <location>
        <begin position="336"/>
        <end position="358"/>
    </location>
</feature>
<dbReference type="AlphaFoldDB" id="A0A841JMH7"/>
<dbReference type="GO" id="GO:0046475">
    <property type="term" value="P:glycerophospholipid catabolic process"/>
    <property type="evidence" value="ECO:0007669"/>
    <property type="project" value="TreeGrafter"/>
</dbReference>
<keyword evidence="1" id="KW-0443">Lipid metabolism</keyword>
<evidence type="ECO:0000259" key="3">
    <source>
        <dbReference type="Pfam" id="PF01734"/>
    </source>
</evidence>
<name>A0A841JMH7_9SPHI</name>
<feature type="transmembrane region" description="Helical" evidence="2">
    <location>
        <begin position="410"/>
        <end position="430"/>
    </location>
</feature>
<sequence length="624" mass="70485">MANTIPDTLAENKLEVNYIKPFENIALAFSGGGFRAASFALGVLSYLNKVTFDDDTDGLHGQTLLQQVRYLSSASGGTITTTLYALYNAQGKTFGQFYTKLSAGLNGDDLLRQSLEILADKKHWKKRPQKTRNIINSFALAYDQYLFDGLTLESLCHDASSPTAHLQEVCFNATEFYTGQSFRQNIKLVPDAEADERFKYGNEVIYVDSAVAGKIKLGDVLAASSCFPAGFEPIIYPNDYTHQHLNIHDLKNALSLVPQTGDKEEAEFIQHKQFGLMDGGITDNQGLQSMMEADGRRLDKKTSFPYFELMLVNDVGSHYIHPYVLPKISKGYELNLWGVFYITLAILLAALTGVWYGISHHSTSWVIASALFIPVPFIWVSGVLYVRQQLFSVSKASAGMDLKRNFTEQIIHILVSFFSKTSLSLLIHMLNTRAQSVLMLNTSIFLKRIRQLLYDKFYGSTQWNNRGKGNHLYDLSFSNDINRSQGNSQYMTTPSSLNPSTDMQIVAQTAYNMGTTLWFDKKSAEQQHTEACLVACGQFTTCYNLIEYIDRLLDKNTGTPYDDKYENRLLKLKAQMTTDYEHFKTDPFFLYNTSGTGYQIPNFKPIKMIDIPFPKNWKGKKVNN</sequence>
<proteinExistence type="predicted"/>
<reference evidence="4 5" key="1">
    <citation type="submission" date="2020-08" db="EMBL/GenBank/DDBJ databases">
        <title>Genomic Encyclopedia of Type Strains, Phase IV (KMG-V): Genome sequencing to study the core and pangenomes of soil and plant-associated prokaryotes.</title>
        <authorList>
            <person name="Whitman W."/>
        </authorList>
    </citation>
    <scope>NUCLEOTIDE SEQUENCE [LARGE SCALE GENOMIC DNA]</scope>
    <source>
        <strain evidence="4 5">MP601</strain>
    </source>
</reference>
<evidence type="ECO:0000256" key="1">
    <source>
        <dbReference type="ARBA" id="ARBA00023098"/>
    </source>
</evidence>
<dbReference type="GO" id="GO:0005829">
    <property type="term" value="C:cytosol"/>
    <property type="evidence" value="ECO:0007669"/>
    <property type="project" value="TreeGrafter"/>
</dbReference>
<dbReference type="EMBL" id="JACHCA010000024">
    <property type="protein sequence ID" value="MBB6131472.1"/>
    <property type="molecule type" value="Genomic_DNA"/>
</dbReference>
<evidence type="ECO:0000313" key="4">
    <source>
        <dbReference type="EMBL" id="MBB6131472.1"/>
    </source>
</evidence>
<organism evidence="4 5">
    <name type="scientific">Mucilaginibacter lappiensis</name>
    <dbReference type="NCBI Taxonomy" id="354630"/>
    <lineage>
        <taxon>Bacteria</taxon>
        <taxon>Pseudomonadati</taxon>
        <taxon>Bacteroidota</taxon>
        <taxon>Sphingobacteriia</taxon>
        <taxon>Sphingobacteriales</taxon>
        <taxon>Sphingobacteriaceae</taxon>
        <taxon>Mucilaginibacter</taxon>
    </lineage>
</organism>
<comment type="caution">
    <text evidence="4">The sequence shown here is derived from an EMBL/GenBank/DDBJ whole genome shotgun (WGS) entry which is preliminary data.</text>
</comment>
<feature type="transmembrane region" description="Helical" evidence="2">
    <location>
        <begin position="364"/>
        <end position="386"/>
    </location>
</feature>
<dbReference type="InterPro" id="IPR016035">
    <property type="entry name" value="Acyl_Trfase/lysoPLipase"/>
</dbReference>
<keyword evidence="2" id="KW-0472">Membrane</keyword>
<keyword evidence="2" id="KW-1133">Transmembrane helix</keyword>
<dbReference type="Proteomes" id="UP000548326">
    <property type="component" value="Unassembled WGS sequence"/>
</dbReference>
<dbReference type="Pfam" id="PF01734">
    <property type="entry name" value="Patatin"/>
    <property type="match status" value="1"/>
</dbReference>
<protein>
    <submittedName>
        <fullName evidence="4">Putative acylesterase/phospholipase RssA</fullName>
    </submittedName>
</protein>
<dbReference type="PANTHER" id="PTHR10728:SF40">
    <property type="entry name" value="PATATIN FAMILY PROTEIN"/>
    <property type="match status" value="1"/>
</dbReference>
<dbReference type="GO" id="GO:0004623">
    <property type="term" value="F:phospholipase A2 activity"/>
    <property type="evidence" value="ECO:0007669"/>
    <property type="project" value="TreeGrafter"/>
</dbReference>
<feature type="domain" description="PNPLA" evidence="3">
    <location>
        <begin position="27"/>
        <end position="285"/>
    </location>
</feature>
<keyword evidence="2" id="KW-0812">Transmembrane</keyword>
<dbReference type="InterPro" id="IPR002641">
    <property type="entry name" value="PNPLA_dom"/>
</dbReference>
<dbReference type="Gene3D" id="3.40.1090.10">
    <property type="entry name" value="Cytosolic phospholipase A2 catalytic domain"/>
    <property type="match status" value="1"/>
</dbReference>
<dbReference type="RefSeq" id="WP_183589950.1">
    <property type="nucleotide sequence ID" value="NZ_JACHCA010000024.1"/>
</dbReference>
<dbReference type="PANTHER" id="PTHR10728">
    <property type="entry name" value="CYTOSOLIC PHOSPHOLIPASE A2"/>
    <property type="match status" value="1"/>
</dbReference>
<dbReference type="SUPFAM" id="SSF52151">
    <property type="entry name" value="FabD/lysophospholipase-like"/>
    <property type="match status" value="1"/>
</dbReference>
<evidence type="ECO:0000313" key="5">
    <source>
        <dbReference type="Proteomes" id="UP000548326"/>
    </source>
</evidence>
<gene>
    <name evidence="4" type="ORF">HDF22_005623</name>
</gene>
<accession>A0A841JMH7</accession>